<dbReference type="Pfam" id="PF01590">
    <property type="entry name" value="GAF"/>
    <property type="match status" value="1"/>
</dbReference>
<dbReference type="SMART" id="SM00065">
    <property type="entry name" value="GAF"/>
    <property type="match status" value="1"/>
</dbReference>
<keyword evidence="3" id="KW-1185">Reference proteome</keyword>
<organism evidence="2 3">
    <name type="scientific">Alkalimonas amylolytica</name>
    <dbReference type="NCBI Taxonomy" id="152573"/>
    <lineage>
        <taxon>Bacteria</taxon>
        <taxon>Pseudomonadati</taxon>
        <taxon>Pseudomonadota</taxon>
        <taxon>Gammaproteobacteria</taxon>
        <taxon>Alkalimonas</taxon>
    </lineage>
</organism>
<name>A0A1H3X334_ALKAM</name>
<sequence>MGVLGQPINFGVSMLDDKRQEEERLQVLKGYEILDTPPDGAFDRITALAARFFQVPIATVSLVDEDRIWFKSRFGLSATEVERAPGLCASAIFSDKAYVVKNAIDDPRSLANPLVVGALGLRFYAAVPLVTHDGHRLGTMNVIDFEPRDFNAENEAALVEFAGLVIDQMEVRLAAHKAIGSLTTLIKTVPELGIDEVATVCAWTKKILIDGVWYSFDEFLSQKLGLTITHSIHPDAAKGF</sequence>
<evidence type="ECO:0000313" key="2">
    <source>
        <dbReference type="EMBL" id="SDZ93825.1"/>
    </source>
</evidence>
<evidence type="ECO:0000259" key="1">
    <source>
        <dbReference type="SMART" id="SM00065"/>
    </source>
</evidence>
<dbReference type="PANTHER" id="PTHR43102">
    <property type="entry name" value="SLR1143 PROTEIN"/>
    <property type="match status" value="1"/>
</dbReference>
<dbReference type="AlphaFoldDB" id="A0A1H3X334"/>
<dbReference type="EMBL" id="FNRM01000001">
    <property type="protein sequence ID" value="SDZ93825.1"/>
    <property type="molecule type" value="Genomic_DNA"/>
</dbReference>
<dbReference type="SUPFAM" id="SSF55781">
    <property type="entry name" value="GAF domain-like"/>
    <property type="match status" value="1"/>
</dbReference>
<protein>
    <submittedName>
        <fullName evidence="2">GAF domain-containing protein</fullName>
    </submittedName>
</protein>
<feature type="domain" description="GAF" evidence="1">
    <location>
        <begin position="37"/>
        <end position="183"/>
    </location>
</feature>
<dbReference type="STRING" id="152573.SAMN04488051_10185"/>
<evidence type="ECO:0000313" key="3">
    <source>
        <dbReference type="Proteomes" id="UP000198773"/>
    </source>
</evidence>
<dbReference type="PANTHER" id="PTHR43102:SF2">
    <property type="entry name" value="GAF DOMAIN-CONTAINING PROTEIN"/>
    <property type="match status" value="1"/>
</dbReference>
<dbReference type="Gene3D" id="3.30.450.40">
    <property type="match status" value="1"/>
</dbReference>
<gene>
    <name evidence="2" type="ORF">SAMN04488051_10185</name>
</gene>
<reference evidence="2 3" key="1">
    <citation type="submission" date="2016-10" db="EMBL/GenBank/DDBJ databases">
        <authorList>
            <person name="de Groot N.N."/>
        </authorList>
    </citation>
    <scope>NUCLEOTIDE SEQUENCE [LARGE SCALE GENOMIC DNA]</scope>
    <source>
        <strain evidence="2 3">CGMCC 1.3430</strain>
    </source>
</reference>
<proteinExistence type="predicted"/>
<dbReference type="Proteomes" id="UP000198773">
    <property type="component" value="Unassembled WGS sequence"/>
</dbReference>
<dbReference type="InterPro" id="IPR003018">
    <property type="entry name" value="GAF"/>
</dbReference>
<accession>A0A1H3X334</accession>
<dbReference type="InterPro" id="IPR029016">
    <property type="entry name" value="GAF-like_dom_sf"/>
</dbReference>